<feature type="compositionally biased region" description="Polar residues" evidence="1">
    <location>
        <begin position="133"/>
        <end position="143"/>
    </location>
</feature>
<keyword evidence="2" id="KW-0547">Nucleotide-binding</keyword>
<organism evidence="2 3">
    <name type="scientific">Heliornis fulica</name>
    <name type="common">sungrebe</name>
    <dbReference type="NCBI Taxonomy" id="54369"/>
    <lineage>
        <taxon>Eukaryota</taxon>
        <taxon>Metazoa</taxon>
        <taxon>Chordata</taxon>
        <taxon>Craniata</taxon>
        <taxon>Vertebrata</taxon>
        <taxon>Euteleostomi</taxon>
        <taxon>Archelosauria</taxon>
        <taxon>Archosauria</taxon>
        <taxon>Dinosauria</taxon>
        <taxon>Saurischia</taxon>
        <taxon>Theropoda</taxon>
        <taxon>Coelurosauria</taxon>
        <taxon>Aves</taxon>
        <taxon>Neognathae</taxon>
        <taxon>Neoaves</taxon>
        <taxon>Gruiformes</taxon>
        <taxon>Heliornithidae</taxon>
        <taxon>Heliornis</taxon>
    </lineage>
</organism>
<feature type="region of interest" description="Disordered" evidence="1">
    <location>
        <begin position="50"/>
        <end position="143"/>
    </location>
</feature>
<feature type="non-terminal residue" evidence="2">
    <location>
        <position position="143"/>
    </location>
</feature>
<keyword evidence="2" id="KW-0067">ATP-binding</keyword>
<dbReference type="GO" id="GO:0004386">
    <property type="term" value="F:helicase activity"/>
    <property type="evidence" value="ECO:0007669"/>
    <property type="project" value="UniProtKB-KW"/>
</dbReference>
<gene>
    <name evidence="2" type="primary">Ythdc2_1</name>
    <name evidence="2" type="ORF">HELFUL_R02708</name>
</gene>
<proteinExistence type="predicted"/>
<keyword evidence="2" id="KW-0347">Helicase</keyword>
<dbReference type="OrthoDB" id="6103986at2759"/>
<accession>A0A7L2AZW1</accession>
<dbReference type="Proteomes" id="UP000590868">
    <property type="component" value="Unassembled WGS sequence"/>
</dbReference>
<dbReference type="AlphaFoldDB" id="A0A7L2AZW1"/>
<evidence type="ECO:0000313" key="2">
    <source>
        <dbReference type="EMBL" id="NXP51064.1"/>
    </source>
</evidence>
<feature type="non-terminal residue" evidence="2">
    <location>
        <position position="1"/>
    </location>
</feature>
<reference evidence="2 3" key="1">
    <citation type="submission" date="2019-09" db="EMBL/GenBank/DDBJ databases">
        <title>Bird 10,000 Genomes (B10K) Project - Family phase.</title>
        <authorList>
            <person name="Zhang G."/>
        </authorList>
    </citation>
    <scope>NUCLEOTIDE SEQUENCE [LARGE SCALE GENOMIC DNA]</scope>
    <source>
        <strain evidence="2">B10K-DU-001-55</strain>
        <tissue evidence="2">Muscle</tissue>
    </source>
</reference>
<keyword evidence="3" id="KW-1185">Reference proteome</keyword>
<sequence length="143" mass="15783">QVAGSLMQLRQKWHSLFLRRMQAPTELWSPIDEATLRTITAVLTSEEQAVGLQQPSGIGQKPKPCAFEEPPLQSTCRSTDSRKSSAEAEFSDNSYNAEKVLMKSMSPAVYQPGKHKVENILHSQQTSDDKSGRSSVKSTESSS</sequence>
<evidence type="ECO:0000313" key="3">
    <source>
        <dbReference type="Proteomes" id="UP000590868"/>
    </source>
</evidence>
<name>A0A7L2AZW1_9GRUI</name>
<keyword evidence="2" id="KW-0378">Hydrolase</keyword>
<protein>
    <submittedName>
        <fullName evidence="2">YTDC2 helicase</fullName>
    </submittedName>
</protein>
<evidence type="ECO:0000256" key="1">
    <source>
        <dbReference type="SAM" id="MobiDB-lite"/>
    </source>
</evidence>
<dbReference type="EMBL" id="VXBZ01007627">
    <property type="protein sequence ID" value="NXP51064.1"/>
    <property type="molecule type" value="Genomic_DNA"/>
</dbReference>
<comment type="caution">
    <text evidence="2">The sequence shown here is derived from an EMBL/GenBank/DDBJ whole genome shotgun (WGS) entry which is preliminary data.</text>
</comment>